<accession>A0ACB7Y7S4</accession>
<keyword evidence="2" id="KW-1185">Reference proteome</keyword>
<reference evidence="1 2" key="1">
    <citation type="journal article" date="2021" name="Hortic Res">
        <title>High-quality reference genome and annotation aids understanding of berry development for evergreen blueberry (Vaccinium darrowii).</title>
        <authorList>
            <person name="Yu J."/>
            <person name="Hulse-Kemp A.M."/>
            <person name="Babiker E."/>
            <person name="Staton M."/>
        </authorList>
    </citation>
    <scope>NUCLEOTIDE SEQUENCE [LARGE SCALE GENOMIC DNA]</scope>
    <source>
        <strain evidence="2">cv. NJ 8807/NJ 8810</strain>
        <tissue evidence="1">Young leaf</tissue>
    </source>
</reference>
<comment type="caution">
    <text evidence="1">The sequence shown here is derived from an EMBL/GenBank/DDBJ whole genome shotgun (WGS) entry which is preliminary data.</text>
</comment>
<proteinExistence type="predicted"/>
<sequence length="150" mass="16466">MIMPVPFFDILGKREEIDDRLRSYLDSKLLYTILVGQLYYSSYLIDFGATKEDSAGVGGHFSGSGMGTIFRKYGLAADNIVDANMINANGRVLNKKSMGKIFFGLSEAAEERALESFSLGKYSLQLAPVSSTVTVFTIRKTLEQGATNLI</sequence>
<evidence type="ECO:0000313" key="2">
    <source>
        <dbReference type="Proteomes" id="UP000828048"/>
    </source>
</evidence>
<dbReference type="EMBL" id="CM037157">
    <property type="protein sequence ID" value="KAH7849465.1"/>
    <property type="molecule type" value="Genomic_DNA"/>
</dbReference>
<name>A0ACB7Y7S4_9ERIC</name>
<dbReference type="Proteomes" id="UP000828048">
    <property type="component" value="Chromosome 7"/>
</dbReference>
<gene>
    <name evidence="1" type="ORF">Vadar_018272</name>
</gene>
<evidence type="ECO:0000313" key="1">
    <source>
        <dbReference type="EMBL" id="KAH7849465.1"/>
    </source>
</evidence>
<protein>
    <submittedName>
        <fullName evidence="1">Uncharacterized protein</fullName>
    </submittedName>
</protein>
<organism evidence="1 2">
    <name type="scientific">Vaccinium darrowii</name>
    <dbReference type="NCBI Taxonomy" id="229202"/>
    <lineage>
        <taxon>Eukaryota</taxon>
        <taxon>Viridiplantae</taxon>
        <taxon>Streptophyta</taxon>
        <taxon>Embryophyta</taxon>
        <taxon>Tracheophyta</taxon>
        <taxon>Spermatophyta</taxon>
        <taxon>Magnoliopsida</taxon>
        <taxon>eudicotyledons</taxon>
        <taxon>Gunneridae</taxon>
        <taxon>Pentapetalae</taxon>
        <taxon>asterids</taxon>
        <taxon>Ericales</taxon>
        <taxon>Ericaceae</taxon>
        <taxon>Vaccinioideae</taxon>
        <taxon>Vaccinieae</taxon>
        <taxon>Vaccinium</taxon>
    </lineage>
</organism>